<proteinExistence type="predicted"/>
<dbReference type="PATRIC" id="fig|45071.6.peg.1564"/>
<name>A0A1E5JVV8_9GAMM</name>
<gene>
    <name evidence="1" type="ORF">lpari_00379</name>
</gene>
<dbReference type="Proteomes" id="UP000095229">
    <property type="component" value="Unassembled WGS sequence"/>
</dbReference>
<protein>
    <submittedName>
        <fullName evidence="1">Uncharacterized protein</fullName>
    </submittedName>
</protein>
<keyword evidence="2" id="KW-1185">Reference proteome</keyword>
<dbReference type="STRING" id="45071.Lpar_1454"/>
<dbReference type="RefSeq" id="WP_058517331.1">
    <property type="nucleotide sequence ID" value="NZ_CAAAIE010000005.1"/>
</dbReference>
<sequence length="202" mass="23309">MKISHVYQSKLNNFKSTLELDIPLRLIARGICYGHIGGDESELREFILAHISDPADIEAINQSYDYSTYTVIAELFGILPKSILGQSEENKRNILLAFRIFFEKNPLFLIKSIQQKSRDGTTFWTSSALEKLSEAPELLQELTPELSLFIREYANKLSELELRRVVGAIHELQSSFIFLKILLYQYLRFRYVSIGEKAKDIL</sequence>
<organism evidence="1 2">
    <name type="scientific">Legionella parisiensis</name>
    <dbReference type="NCBI Taxonomy" id="45071"/>
    <lineage>
        <taxon>Bacteria</taxon>
        <taxon>Pseudomonadati</taxon>
        <taxon>Pseudomonadota</taxon>
        <taxon>Gammaproteobacteria</taxon>
        <taxon>Legionellales</taxon>
        <taxon>Legionellaceae</taxon>
        <taxon>Legionella</taxon>
    </lineage>
</organism>
<dbReference type="EMBL" id="LSOG01000010">
    <property type="protein sequence ID" value="OEH48620.1"/>
    <property type="molecule type" value="Genomic_DNA"/>
</dbReference>
<accession>A0A1E5JVV8</accession>
<evidence type="ECO:0000313" key="2">
    <source>
        <dbReference type="Proteomes" id="UP000095229"/>
    </source>
</evidence>
<dbReference type="AlphaFoldDB" id="A0A1E5JVV8"/>
<reference evidence="1 2" key="1">
    <citation type="submission" date="2016-02" db="EMBL/GenBank/DDBJ databases">
        <title>Secondary metabolites in Legionella.</title>
        <authorList>
            <person name="Tobias N.J."/>
            <person name="Bode H.B."/>
        </authorList>
    </citation>
    <scope>NUCLEOTIDE SEQUENCE [LARGE SCALE GENOMIC DNA]</scope>
    <source>
        <strain evidence="1 2">DSM 19216</strain>
    </source>
</reference>
<comment type="caution">
    <text evidence="1">The sequence shown here is derived from an EMBL/GenBank/DDBJ whole genome shotgun (WGS) entry which is preliminary data.</text>
</comment>
<evidence type="ECO:0000313" key="1">
    <source>
        <dbReference type="EMBL" id="OEH48620.1"/>
    </source>
</evidence>